<protein>
    <submittedName>
        <fullName evidence="2">Uncharacterized protein</fullName>
    </submittedName>
</protein>
<evidence type="ECO:0000313" key="3">
    <source>
        <dbReference type="Proteomes" id="UP001154282"/>
    </source>
</evidence>
<dbReference type="InterPro" id="IPR051283">
    <property type="entry name" value="Sec_Metabolite_Acyltrans"/>
</dbReference>
<dbReference type="Proteomes" id="UP001154282">
    <property type="component" value="Unassembled WGS sequence"/>
</dbReference>
<dbReference type="GO" id="GO:0016740">
    <property type="term" value="F:transferase activity"/>
    <property type="evidence" value="ECO:0007669"/>
    <property type="project" value="UniProtKB-KW"/>
</dbReference>
<dbReference type="PANTHER" id="PTHR31896:SF12">
    <property type="entry name" value="HXXXD-TYPE ACYL-TRANSFERASE FAMILY PROTEIN"/>
    <property type="match status" value="1"/>
</dbReference>
<accession>A0AAV0HYR7</accession>
<dbReference type="AlphaFoldDB" id="A0AAV0HYR7"/>
<name>A0AAV0HYR7_9ROSI</name>
<comment type="caution">
    <text evidence="2">The sequence shown here is derived from an EMBL/GenBank/DDBJ whole genome shotgun (WGS) entry which is preliminary data.</text>
</comment>
<gene>
    <name evidence="2" type="ORF">LITE_LOCUS6497</name>
</gene>
<evidence type="ECO:0000256" key="1">
    <source>
        <dbReference type="ARBA" id="ARBA00022679"/>
    </source>
</evidence>
<sequence>MNPPLHLDYFGNSINPMRTSAPAGELLGNYLGWAAWRLQEAVVGHSDEKIRGDFVVVVGVAGGLPDGAGVRYG</sequence>
<keyword evidence="3" id="KW-1185">Reference proteome</keyword>
<reference evidence="2" key="1">
    <citation type="submission" date="2022-08" db="EMBL/GenBank/DDBJ databases">
        <authorList>
            <person name="Gutierrez-Valencia J."/>
        </authorList>
    </citation>
    <scope>NUCLEOTIDE SEQUENCE</scope>
</reference>
<dbReference type="PANTHER" id="PTHR31896">
    <property type="entry name" value="FAMILY REGULATORY PROTEIN, PUTATIVE (AFU_ORTHOLOGUE AFUA_3G14730)-RELATED"/>
    <property type="match status" value="1"/>
</dbReference>
<dbReference type="Gene3D" id="3.30.559.10">
    <property type="entry name" value="Chloramphenicol acetyltransferase-like domain"/>
    <property type="match status" value="1"/>
</dbReference>
<organism evidence="2 3">
    <name type="scientific">Linum tenue</name>
    <dbReference type="NCBI Taxonomy" id="586396"/>
    <lineage>
        <taxon>Eukaryota</taxon>
        <taxon>Viridiplantae</taxon>
        <taxon>Streptophyta</taxon>
        <taxon>Embryophyta</taxon>
        <taxon>Tracheophyta</taxon>
        <taxon>Spermatophyta</taxon>
        <taxon>Magnoliopsida</taxon>
        <taxon>eudicotyledons</taxon>
        <taxon>Gunneridae</taxon>
        <taxon>Pentapetalae</taxon>
        <taxon>rosids</taxon>
        <taxon>fabids</taxon>
        <taxon>Malpighiales</taxon>
        <taxon>Linaceae</taxon>
        <taxon>Linum</taxon>
    </lineage>
</organism>
<dbReference type="EMBL" id="CAMGYJ010000003">
    <property type="protein sequence ID" value="CAI0389887.1"/>
    <property type="molecule type" value="Genomic_DNA"/>
</dbReference>
<proteinExistence type="predicted"/>
<keyword evidence="1" id="KW-0808">Transferase</keyword>
<dbReference type="InterPro" id="IPR023213">
    <property type="entry name" value="CAT-like_dom_sf"/>
</dbReference>
<evidence type="ECO:0000313" key="2">
    <source>
        <dbReference type="EMBL" id="CAI0389887.1"/>
    </source>
</evidence>